<dbReference type="NCBIfam" id="TIGR01200">
    <property type="entry name" value="GLPGLI"/>
    <property type="match status" value="1"/>
</dbReference>
<name>A0A8J8G4A7_9FLAO</name>
<accession>A0A8J8G4A7</accession>
<dbReference type="AlphaFoldDB" id="A0A8J8G4A7"/>
<protein>
    <submittedName>
        <fullName evidence="1">GLPGLI family protein</fullName>
    </submittedName>
</protein>
<organism evidence="1 2">
    <name type="scientific">Frigoriflavimonas asaccharolytica</name>
    <dbReference type="NCBI Taxonomy" id="2735899"/>
    <lineage>
        <taxon>Bacteria</taxon>
        <taxon>Pseudomonadati</taxon>
        <taxon>Bacteroidota</taxon>
        <taxon>Flavobacteriia</taxon>
        <taxon>Flavobacteriales</taxon>
        <taxon>Weeksellaceae</taxon>
        <taxon>Frigoriflavimonas</taxon>
    </lineage>
</organism>
<evidence type="ECO:0000313" key="2">
    <source>
        <dbReference type="Proteomes" id="UP000610746"/>
    </source>
</evidence>
<sequence>MYSYKYLPDSTKIDSILTEETILEIFKDHSEFVSNSTVKYDSAMISAAKNNKGPETVTLTKGNFKNNVYKSRNLQYSIEFVGIQPYKVVQKPIVNWKLTNETKTIQKYICQKATLEFGGRIWEAWFTQEIPFQDGPYIFSNLPGLIIEMNDSKKHYSFILTENFKTDNTESYISDKQFFKSYEVSADQFNKKWKEFYKNPIGAMEQFMNMNPGVFSGQRFDLNGKEIDYSQSKREEKINAQKQLVQNNNPINLNLYKVD</sequence>
<dbReference type="Proteomes" id="UP000610746">
    <property type="component" value="Unassembled WGS sequence"/>
</dbReference>
<evidence type="ECO:0000313" key="1">
    <source>
        <dbReference type="EMBL" id="NRS91046.1"/>
    </source>
</evidence>
<gene>
    <name evidence="1" type="ORF">HNQ03_000111</name>
</gene>
<keyword evidence="2" id="KW-1185">Reference proteome</keyword>
<dbReference type="InterPro" id="IPR005901">
    <property type="entry name" value="GLPGLI"/>
</dbReference>
<dbReference type="EMBL" id="JABSNO010000001">
    <property type="protein sequence ID" value="NRS91046.1"/>
    <property type="molecule type" value="Genomic_DNA"/>
</dbReference>
<reference evidence="1" key="1">
    <citation type="submission" date="2020-05" db="EMBL/GenBank/DDBJ databases">
        <title>Genomic Encyclopedia of Type Strains, Phase IV (KMG-V): Genome sequencing to study the core and pangenomes of soil and plant-associated prokaryotes.</title>
        <authorList>
            <person name="Whitman W."/>
        </authorList>
    </citation>
    <scope>NUCLEOTIDE SEQUENCE</scope>
    <source>
        <strain evidence="1">16F</strain>
    </source>
</reference>
<proteinExistence type="predicted"/>
<comment type="caution">
    <text evidence="1">The sequence shown here is derived from an EMBL/GenBank/DDBJ whole genome shotgun (WGS) entry which is preliminary data.</text>
</comment>
<dbReference type="Pfam" id="PF22252">
    <property type="entry name" value="PNGase_F-II_N"/>
    <property type="match status" value="1"/>
</dbReference>